<reference evidence="6" key="1">
    <citation type="submission" date="2012-04" db="EMBL/GenBank/DDBJ databases">
        <title>The Genome Sequence of Fusarium oxysporum melonis.</title>
        <authorList>
            <consortium name="The Broad Institute Genome Sequencing Platform"/>
            <person name="Ma L.-J."/>
            <person name="Gale L.R."/>
            <person name="Schwartz D.C."/>
            <person name="Zhou S."/>
            <person name="Corby-Kistler H."/>
            <person name="Young S.K."/>
            <person name="Zeng Q."/>
            <person name="Gargeya S."/>
            <person name="Fitzgerald M."/>
            <person name="Haas B."/>
            <person name="Abouelleil A."/>
            <person name="Alvarado L."/>
            <person name="Arachchi H.M."/>
            <person name="Berlin A."/>
            <person name="Brown A."/>
            <person name="Chapman S.B."/>
            <person name="Chen Z."/>
            <person name="Dunbar C."/>
            <person name="Freedman E."/>
            <person name="Gearin G."/>
            <person name="Goldberg J."/>
            <person name="Griggs A."/>
            <person name="Gujja S."/>
            <person name="Heiman D."/>
            <person name="Howarth C."/>
            <person name="Larson L."/>
            <person name="Lui A."/>
            <person name="MacDonald P.J.P."/>
            <person name="Montmayeur A."/>
            <person name="Murphy C."/>
            <person name="Neiman D."/>
            <person name="Pearson M."/>
            <person name="Priest M."/>
            <person name="Roberts A."/>
            <person name="Saif S."/>
            <person name="Shea T."/>
            <person name="Shenoy N."/>
            <person name="Sisk P."/>
            <person name="Stolte C."/>
            <person name="Sykes S."/>
            <person name="Wortman J."/>
            <person name="Nusbaum C."/>
            <person name="Birren B."/>
        </authorList>
    </citation>
    <scope>NUCLEOTIDE SEQUENCE</scope>
    <source>
        <strain evidence="6">26406</strain>
    </source>
</reference>
<keyword evidence="3" id="KW-0479">Metal-binding</keyword>
<proteinExistence type="inferred from homology"/>
<evidence type="ECO:0000256" key="3">
    <source>
        <dbReference type="ARBA" id="ARBA00022723"/>
    </source>
</evidence>
<evidence type="ECO:0000256" key="1">
    <source>
        <dbReference type="ARBA" id="ARBA00001964"/>
    </source>
</evidence>
<accession>X0A1M1</accession>
<keyword evidence="4" id="KW-0460">Magnesium</keyword>
<name>X0A1M1_FUSOX</name>
<comment type="cofactor">
    <cofactor evidence="1">
        <name>thiamine diphosphate</name>
        <dbReference type="ChEBI" id="CHEBI:58937"/>
    </cofactor>
</comment>
<dbReference type="GO" id="GO:0004737">
    <property type="term" value="F:pyruvate decarboxylase activity"/>
    <property type="evidence" value="ECO:0007669"/>
    <property type="project" value="TreeGrafter"/>
</dbReference>
<reference evidence="6" key="2">
    <citation type="submission" date="2012-05" db="EMBL/GenBank/DDBJ databases">
        <title>Annotation of the Genome Sequence of Fusarium oxysporum f. sp. melonis 26406.</title>
        <authorList>
            <consortium name="The Broad Institute Genomics Platform"/>
            <person name="Ma L.-J."/>
            <person name="Corby-Kistler H."/>
            <person name="Broz K."/>
            <person name="Gale L.R."/>
            <person name="Jonkers W."/>
            <person name="O'Donnell K."/>
            <person name="Ploetz R."/>
            <person name="Steinberg C."/>
            <person name="Schwartz D.C."/>
            <person name="VanEtten H."/>
            <person name="Zhou S."/>
            <person name="Young S.K."/>
            <person name="Zeng Q."/>
            <person name="Gargeya S."/>
            <person name="Fitzgerald M."/>
            <person name="Abouelleil A."/>
            <person name="Alvarado L."/>
            <person name="Chapman S.B."/>
            <person name="Gainer-Dewar J."/>
            <person name="Goldberg J."/>
            <person name="Griggs A."/>
            <person name="Gujja S."/>
            <person name="Hansen M."/>
            <person name="Howarth C."/>
            <person name="Imamovic A."/>
            <person name="Ireland A."/>
            <person name="Larimer J."/>
            <person name="McCowan C."/>
            <person name="Murphy C."/>
            <person name="Pearson M."/>
            <person name="Poon T.W."/>
            <person name="Priest M."/>
            <person name="Roberts A."/>
            <person name="Saif S."/>
            <person name="Shea T."/>
            <person name="Sykes S."/>
            <person name="Wortman J."/>
            <person name="Nusbaum C."/>
            <person name="Birren B."/>
        </authorList>
    </citation>
    <scope>NUCLEOTIDE SEQUENCE</scope>
    <source>
        <strain evidence="6">26406</strain>
    </source>
</reference>
<gene>
    <name evidence="6" type="ORF">FOMG_16253</name>
</gene>
<evidence type="ECO:0000256" key="2">
    <source>
        <dbReference type="ARBA" id="ARBA00007812"/>
    </source>
</evidence>
<dbReference type="Gene3D" id="3.40.50.970">
    <property type="match status" value="1"/>
</dbReference>
<dbReference type="GO" id="GO:0000949">
    <property type="term" value="P:aromatic amino acid family catabolic process to alcohol via Ehrlich pathway"/>
    <property type="evidence" value="ECO:0007669"/>
    <property type="project" value="TreeGrafter"/>
</dbReference>
<dbReference type="AlphaFoldDB" id="X0A1M1"/>
<dbReference type="EMBL" id="JH659351">
    <property type="protein sequence ID" value="EXK27181.1"/>
    <property type="molecule type" value="Genomic_DNA"/>
</dbReference>
<dbReference type="PANTHER" id="PTHR43452">
    <property type="entry name" value="PYRUVATE DECARBOXYLASE"/>
    <property type="match status" value="1"/>
</dbReference>
<dbReference type="GO" id="GO:0005634">
    <property type="term" value="C:nucleus"/>
    <property type="evidence" value="ECO:0007669"/>
    <property type="project" value="TreeGrafter"/>
</dbReference>
<keyword evidence="6" id="KW-0670">Pyruvate</keyword>
<keyword evidence="5" id="KW-0786">Thiamine pyrophosphate</keyword>
<sequence length="90" mass="10356">MDAEYNDIIRWKYKDLVRVLGGDDQTTRKFQVHSKGELNDLLRDEQFNDSSGVQFVELCMDKKDAPRALLLAAKKLGQKKDQKILISSLD</sequence>
<evidence type="ECO:0000313" key="6">
    <source>
        <dbReference type="EMBL" id="EXK27181.1"/>
    </source>
</evidence>
<dbReference type="GO" id="GO:0005829">
    <property type="term" value="C:cytosol"/>
    <property type="evidence" value="ECO:0007669"/>
    <property type="project" value="TreeGrafter"/>
</dbReference>
<dbReference type="InterPro" id="IPR012110">
    <property type="entry name" value="PDC/IPDC-like"/>
</dbReference>
<dbReference type="GO" id="GO:0046872">
    <property type="term" value="F:metal ion binding"/>
    <property type="evidence" value="ECO:0007669"/>
    <property type="project" value="UniProtKB-KW"/>
</dbReference>
<evidence type="ECO:0000256" key="4">
    <source>
        <dbReference type="ARBA" id="ARBA00022842"/>
    </source>
</evidence>
<evidence type="ECO:0000256" key="5">
    <source>
        <dbReference type="ARBA" id="ARBA00023052"/>
    </source>
</evidence>
<protein>
    <submittedName>
        <fullName evidence="6">Pyruvate decarboxylase</fullName>
    </submittedName>
</protein>
<dbReference type="Proteomes" id="UP000030703">
    <property type="component" value="Unassembled WGS sequence"/>
</dbReference>
<organism evidence="6">
    <name type="scientific">Fusarium oxysporum f. sp. melonis 26406</name>
    <dbReference type="NCBI Taxonomy" id="1089452"/>
    <lineage>
        <taxon>Eukaryota</taxon>
        <taxon>Fungi</taxon>
        <taxon>Dikarya</taxon>
        <taxon>Ascomycota</taxon>
        <taxon>Pezizomycotina</taxon>
        <taxon>Sordariomycetes</taxon>
        <taxon>Hypocreomycetidae</taxon>
        <taxon>Hypocreales</taxon>
        <taxon>Nectriaceae</taxon>
        <taxon>Fusarium</taxon>
        <taxon>Fusarium oxysporum species complex</taxon>
    </lineage>
</organism>
<dbReference type="HOGENOM" id="CLU_013748_5_3_1"/>
<comment type="similarity">
    <text evidence="2">Belongs to the TPP enzyme family.</text>
</comment>
<dbReference type="VEuPathDB" id="FungiDB:FOMG_16253"/>
<dbReference type="PANTHER" id="PTHR43452:SF30">
    <property type="entry name" value="PYRUVATE DECARBOXYLASE ISOZYME 1-RELATED"/>
    <property type="match status" value="1"/>
</dbReference>